<evidence type="ECO:0000313" key="1">
    <source>
        <dbReference type="EMBL" id="VFU37540.1"/>
    </source>
</evidence>
<organism evidence="1">
    <name type="scientific">Salix viminalis</name>
    <name type="common">Common osier</name>
    <name type="synonym">Basket willow</name>
    <dbReference type="NCBI Taxonomy" id="40686"/>
    <lineage>
        <taxon>Eukaryota</taxon>
        <taxon>Viridiplantae</taxon>
        <taxon>Streptophyta</taxon>
        <taxon>Embryophyta</taxon>
        <taxon>Tracheophyta</taxon>
        <taxon>Spermatophyta</taxon>
        <taxon>Magnoliopsida</taxon>
        <taxon>eudicotyledons</taxon>
        <taxon>Gunneridae</taxon>
        <taxon>Pentapetalae</taxon>
        <taxon>rosids</taxon>
        <taxon>fabids</taxon>
        <taxon>Malpighiales</taxon>
        <taxon>Salicaceae</taxon>
        <taxon>Saliceae</taxon>
        <taxon>Salix</taxon>
    </lineage>
</organism>
<sequence length="113" mass="13078">MVIQLGLRVERTLHHLQQGKIPMPLKLCGMMKILEPSMNAYQISAFVPAVLLGEAEPKANEHSVKTQDQSWQLNQIKANPPKIWQRFLQSLALCGREKVQRRGRIRKKKIKKR</sequence>
<accession>A0A6N2L8R9</accession>
<reference evidence="1" key="1">
    <citation type="submission" date="2019-03" db="EMBL/GenBank/DDBJ databases">
        <authorList>
            <person name="Mank J."/>
            <person name="Almeida P."/>
        </authorList>
    </citation>
    <scope>NUCLEOTIDE SEQUENCE</scope>
    <source>
        <strain evidence="1">78183</strain>
    </source>
</reference>
<protein>
    <submittedName>
        <fullName evidence="1">Uncharacterized protein</fullName>
    </submittedName>
</protein>
<name>A0A6N2L8R9_SALVM</name>
<dbReference type="AlphaFoldDB" id="A0A6N2L8R9"/>
<gene>
    <name evidence="1" type="ORF">SVIM_LOCUS199271</name>
</gene>
<dbReference type="EMBL" id="CAADRP010001291">
    <property type="protein sequence ID" value="VFU37540.1"/>
    <property type="molecule type" value="Genomic_DNA"/>
</dbReference>
<proteinExistence type="predicted"/>